<dbReference type="Pfam" id="PF03131">
    <property type="entry name" value="bZIP_Maf"/>
    <property type="match status" value="1"/>
</dbReference>
<evidence type="ECO:0000256" key="6">
    <source>
        <dbReference type="ARBA" id="ARBA00023163"/>
    </source>
</evidence>
<evidence type="ECO:0000256" key="8">
    <source>
        <dbReference type="SAM" id="Coils"/>
    </source>
</evidence>
<feature type="compositionally biased region" description="Polar residues" evidence="9">
    <location>
        <begin position="129"/>
        <end position="139"/>
    </location>
</feature>
<keyword evidence="3" id="KW-0678">Repressor</keyword>
<keyword evidence="7" id="KW-0539">Nucleus</keyword>
<dbReference type="InterPro" id="IPR024874">
    <property type="entry name" value="Transcription_factor_Maf_fam"/>
</dbReference>
<dbReference type="GO" id="GO:0000978">
    <property type="term" value="F:RNA polymerase II cis-regulatory region sequence-specific DNA binding"/>
    <property type="evidence" value="ECO:0007669"/>
    <property type="project" value="TreeGrafter"/>
</dbReference>
<keyword evidence="6" id="KW-0804">Transcription</keyword>
<evidence type="ECO:0000313" key="11">
    <source>
        <dbReference type="Proteomes" id="UP000515146"/>
    </source>
</evidence>
<feature type="domain" description="BZIP" evidence="10">
    <location>
        <begin position="172"/>
        <end position="236"/>
    </location>
</feature>
<dbReference type="InterPro" id="IPR008917">
    <property type="entry name" value="TF_DNA-bd_sf"/>
</dbReference>
<comment type="similarity">
    <text evidence="2">Belongs to the bZIP family. Maf subfamily.</text>
</comment>
<evidence type="ECO:0000256" key="9">
    <source>
        <dbReference type="SAM" id="MobiDB-lite"/>
    </source>
</evidence>
<evidence type="ECO:0000256" key="3">
    <source>
        <dbReference type="ARBA" id="ARBA00022491"/>
    </source>
</evidence>
<accession>A0A6P6XWJ8</accession>
<feature type="coiled-coil region" evidence="8">
    <location>
        <begin position="202"/>
        <end position="240"/>
    </location>
</feature>
<evidence type="ECO:0000313" key="13">
    <source>
        <dbReference type="RefSeq" id="XP_027197433.1"/>
    </source>
</evidence>
<evidence type="ECO:0000256" key="4">
    <source>
        <dbReference type="ARBA" id="ARBA00023015"/>
    </source>
</evidence>
<evidence type="ECO:0000256" key="2">
    <source>
        <dbReference type="ARBA" id="ARBA00008500"/>
    </source>
</evidence>
<dbReference type="PANTHER" id="PTHR10129">
    <property type="entry name" value="TRANSCRIPTION FACTOR MAF"/>
    <property type="match status" value="1"/>
</dbReference>
<feature type="compositionally biased region" description="Low complexity" evidence="9">
    <location>
        <begin position="118"/>
        <end position="128"/>
    </location>
</feature>
<keyword evidence="5" id="KW-0238">DNA-binding</keyword>
<organism evidence="11 13">
    <name type="scientific">Dermatophagoides pteronyssinus</name>
    <name type="common">European house dust mite</name>
    <dbReference type="NCBI Taxonomy" id="6956"/>
    <lineage>
        <taxon>Eukaryota</taxon>
        <taxon>Metazoa</taxon>
        <taxon>Ecdysozoa</taxon>
        <taxon>Arthropoda</taxon>
        <taxon>Chelicerata</taxon>
        <taxon>Arachnida</taxon>
        <taxon>Acari</taxon>
        <taxon>Acariformes</taxon>
        <taxon>Sarcoptiformes</taxon>
        <taxon>Astigmata</taxon>
        <taxon>Psoroptidia</taxon>
        <taxon>Analgoidea</taxon>
        <taxon>Pyroglyphidae</taxon>
        <taxon>Dermatophagoidinae</taxon>
        <taxon>Dermatophagoides</taxon>
    </lineage>
</organism>
<dbReference type="GeneID" id="113791802"/>
<dbReference type="KEGG" id="dpte:113791802"/>
<dbReference type="Gene3D" id="1.20.5.170">
    <property type="match status" value="1"/>
</dbReference>
<dbReference type="OrthoDB" id="5974330at2759"/>
<keyword evidence="8" id="KW-0175">Coiled coil</keyword>
<dbReference type="AlphaFoldDB" id="A0A6P6XWJ8"/>
<dbReference type="SUPFAM" id="SSF47454">
    <property type="entry name" value="A DNA-binding domain in eukaryotic transcription factors"/>
    <property type="match status" value="1"/>
</dbReference>
<dbReference type="GO" id="GO:0000981">
    <property type="term" value="F:DNA-binding transcription factor activity, RNA polymerase II-specific"/>
    <property type="evidence" value="ECO:0007669"/>
    <property type="project" value="TreeGrafter"/>
</dbReference>
<keyword evidence="11" id="KW-1185">Reference proteome</keyword>
<evidence type="ECO:0000259" key="10">
    <source>
        <dbReference type="SMART" id="SM00338"/>
    </source>
</evidence>
<comment type="subcellular location">
    <subcellularLocation>
        <location evidence="1">Nucleus</location>
    </subcellularLocation>
</comment>
<proteinExistence type="inferred from homology"/>
<sequence>MVMNRKQITITNNGVSSSGSGMKLLSSKNNYFQTKKNGNNDSGGGGHILMVVKNGNHVYQNKTKIVQNRKQIKIEDNDDEAQRAVESLIKQEPFDFDKFDSFSEEDNSLLTASDMDSESSNNNNNDNDQTMNCQSYNNNGQNPIISDDLLVTLTVRELNRQLKMTGMSKSEMIRMKQRRRTLKNRGYAASCRNKRLEQKGDLENVKVDVVQTVEQLNELIAKTKSEINDFKQRYESLKQYAIQQQLELPPEFDYFINEHR</sequence>
<dbReference type="RefSeq" id="XP_027197433.1">
    <property type="nucleotide sequence ID" value="XM_027341632.1"/>
</dbReference>
<evidence type="ECO:0000256" key="5">
    <source>
        <dbReference type="ARBA" id="ARBA00023125"/>
    </source>
</evidence>
<dbReference type="GO" id="GO:0005634">
    <property type="term" value="C:nucleus"/>
    <property type="evidence" value="ECO:0007669"/>
    <property type="project" value="UniProtKB-SubCell"/>
</dbReference>
<feature type="region of interest" description="Disordered" evidence="9">
    <location>
        <begin position="112"/>
        <end position="139"/>
    </location>
</feature>
<evidence type="ECO:0000313" key="12">
    <source>
        <dbReference type="RefSeq" id="XP_027197432.1"/>
    </source>
</evidence>
<name>A0A6P6XWJ8_DERPT</name>
<dbReference type="PANTHER" id="PTHR10129:SF48">
    <property type="entry name" value="MAF-S, ISOFORM B"/>
    <property type="match status" value="1"/>
</dbReference>
<keyword evidence="4" id="KW-0805">Transcription regulation</keyword>
<evidence type="ECO:0000256" key="1">
    <source>
        <dbReference type="ARBA" id="ARBA00004123"/>
    </source>
</evidence>
<dbReference type="CDD" id="cd14717">
    <property type="entry name" value="bZIP_Maf_small"/>
    <property type="match status" value="1"/>
</dbReference>
<dbReference type="RefSeq" id="XP_027197432.1">
    <property type="nucleotide sequence ID" value="XM_027341631.1"/>
</dbReference>
<dbReference type="InterPro" id="IPR004827">
    <property type="entry name" value="bZIP"/>
</dbReference>
<dbReference type="FunFam" id="1.20.5.170:FF:000011">
    <property type="entry name" value="Transcription factor MafG, putative"/>
    <property type="match status" value="1"/>
</dbReference>
<dbReference type="InterPro" id="IPR004826">
    <property type="entry name" value="bZIP_Maf"/>
</dbReference>
<dbReference type="Proteomes" id="UP000515146">
    <property type="component" value="Unplaced"/>
</dbReference>
<gene>
    <name evidence="12 13" type="primary">LOC113791802</name>
</gene>
<protein>
    <submittedName>
        <fullName evidence="12 13">Transcription factor MafAa-like</fullName>
    </submittedName>
</protein>
<reference evidence="12 13" key="1">
    <citation type="submission" date="2025-04" db="UniProtKB">
        <authorList>
            <consortium name="RefSeq"/>
        </authorList>
    </citation>
    <scope>IDENTIFICATION</scope>
    <source>
        <strain evidence="12 13">Airmid</strain>
    </source>
</reference>
<dbReference type="SMART" id="SM00338">
    <property type="entry name" value="BRLZ"/>
    <property type="match status" value="1"/>
</dbReference>
<evidence type="ECO:0000256" key="7">
    <source>
        <dbReference type="ARBA" id="ARBA00023242"/>
    </source>
</evidence>